<dbReference type="SUPFAM" id="SSF55331">
    <property type="entry name" value="Tautomerase/MIF"/>
    <property type="match status" value="1"/>
</dbReference>
<dbReference type="InterPro" id="IPR014347">
    <property type="entry name" value="Tautomerase/MIF_sf"/>
</dbReference>
<dbReference type="Proteomes" id="UP000277582">
    <property type="component" value="Unassembled WGS sequence"/>
</dbReference>
<dbReference type="PANTHER" id="PTHR35530">
    <property type="entry name" value="TAUTOMERASE-RELATED"/>
    <property type="match status" value="1"/>
</dbReference>
<evidence type="ECO:0000256" key="3">
    <source>
        <dbReference type="PIRSR" id="PIRSR618191-1"/>
    </source>
</evidence>
<protein>
    <submittedName>
        <fullName evidence="5">4-oxalocrotonate tautomerase</fullName>
    </submittedName>
</protein>
<reference evidence="5 7" key="1">
    <citation type="submission" date="2018-10" db="EMBL/GenBank/DDBJ databases">
        <title>Co-occurring genomic capacity for anaerobic methane metabolism and dissimilatory sulfite reduction discovered in the Korarchaeota.</title>
        <authorList>
            <person name="Mckay L.J."/>
            <person name="Dlakic M."/>
            <person name="Fields M.W."/>
            <person name="Delmont T.O."/>
            <person name="Eren A.M."/>
            <person name="Jay Z.J."/>
            <person name="Klingelsmith K.B."/>
            <person name="Rusch D.B."/>
            <person name="Inskeep W.P."/>
        </authorList>
    </citation>
    <scope>NUCLEOTIDE SEQUENCE [LARGE SCALE GENOMIC DNA]</scope>
    <source>
        <strain evidence="5 7">MDKW</strain>
    </source>
</reference>
<evidence type="ECO:0000256" key="1">
    <source>
        <dbReference type="ARBA" id="ARBA00006723"/>
    </source>
</evidence>
<organism evidence="5 7">
    <name type="scientific">Candidatus Methanodesulfokora washburnensis</name>
    <dbReference type="NCBI Taxonomy" id="2478471"/>
    <lineage>
        <taxon>Archaea</taxon>
        <taxon>Thermoproteota</taxon>
        <taxon>Candidatus Korarchaeia</taxon>
        <taxon>Candidatus Korarchaeia incertae sedis</taxon>
        <taxon>Candidatus Methanodesulfokora</taxon>
    </lineage>
</organism>
<dbReference type="EMBL" id="RCOS01000062">
    <property type="protein sequence ID" value="RSN76185.1"/>
    <property type="molecule type" value="Genomic_DNA"/>
</dbReference>
<proteinExistence type="inferred from homology"/>
<dbReference type="PANTHER" id="PTHR35530:SF2">
    <property type="entry name" value="BSL4019 PROTEIN"/>
    <property type="match status" value="1"/>
</dbReference>
<evidence type="ECO:0000313" key="8">
    <source>
        <dbReference type="Proteomes" id="UP000316217"/>
    </source>
</evidence>
<evidence type="ECO:0000313" key="7">
    <source>
        <dbReference type="Proteomes" id="UP000277582"/>
    </source>
</evidence>
<feature type="active site" description="Proton acceptor; via imino nitrogen" evidence="3">
    <location>
        <position position="2"/>
    </location>
</feature>
<keyword evidence="7" id="KW-1185">Reference proteome</keyword>
<name>A0A3R9RQK1_9CREN</name>
<dbReference type="GO" id="GO:0016853">
    <property type="term" value="F:isomerase activity"/>
    <property type="evidence" value="ECO:0007669"/>
    <property type="project" value="UniProtKB-KW"/>
</dbReference>
<keyword evidence="2" id="KW-0413">Isomerase</keyword>
<reference evidence="6 8" key="2">
    <citation type="journal article" date="2019" name="Nat. Microbiol.">
        <title>Wide diversity of methane and short-chain alkane metabolisms in uncultured archaea.</title>
        <authorList>
            <person name="Borrel G."/>
            <person name="Adam P.S."/>
            <person name="McKay L.J."/>
            <person name="Chen L.X."/>
            <person name="Sierra-Garcia I.N."/>
            <person name="Sieber C.M."/>
            <person name="Letourneur Q."/>
            <person name="Ghozlane A."/>
            <person name="Andersen G.L."/>
            <person name="Li W.J."/>
            <person name="Hallam S.J."/>
            <person name="Muyzer G."/>
            <person name="de Oliveira V.M."/>
            <person name="Inskeep W.P."/>
            <person name="Banfield J.F."/>
            <person name="Gribaldo S."/>
        </authorList>
    </citation>
    <scope>NUCLEOTIDE SEQUENCE [LARGE SCALE GENOMIC DNA]</scope>
    <source>
        <strain evidence="6">NM4</strain>
    </source>
</reference>
<dbReference type="RefSeq" id="WP_125670808.1">
    <property type="nucleotide sequence ID" value="NZ_RCOS01000062.1"/>
</dbReference>
<feature type="domain" description="4-oxalocrotonate tautomerase-like" evidence="4">
    <location>
        <begin position="2"/>
        <end position="56"/>
    </location>
</feature>
<evidence type="ECO:0000256" key="2">
    <source>
        <dbReference type="ARBA" id="ARBA00023235"/>
    </source>
</evidence>
<evidence type="ECO:0000313" key="6">
    <source>
        <dbReference type="EMBL" id="RZN59681.1"/>
    </source>
</evidence>
<gene>
    <name evidence="5" type="ORF">D6D85_04325</name>
    <name evidence="6" type="ORF">EF810_06590</name>
</gene>
<accession>A0A3R9RQK1</accession>
<sequence length="67" mass="7329">MPVVVVYMWKGVSDNAKKRIIGGITRVFVEIGIPAEAVEVVIEEVPKENWGIGGEQASEKLKHAEVP</sequence>
<dbReference type="Pfam" id="PF01361">
    <property type="entry name" value="Tautomerase"/>
    <property type="match status" value="1"/>
</dbReference>
<dbReference type="InterPro" id="IPR004370">
    <property type="entry name" value="4-OT-like_dom"/>
</dbReference>
<comment type="caution">
    <text evidence="5">The sequence shown here is derived from an EMBL/GenBank/DDBJ whole genome shotgun (WGS) entry which is preliminary data.</text>
</comment>
<dbReference type="Gene3D" id="3.30.429.10">
    <property type="entry name" value="Macrophage Migration Inhibitory Factor"/>
    <property type="match status" value="1"/>
</dbReference>
<dbReference type="AlphaFoldDB" id="A0A3R9RQK1"/>
<evidence type="ECO:0000259" key="4">
    <source>
        <dbReference type="Pfam" id="PF01361"/>
    </source>
</evidence>
<evidence type="ECO:0000313" key="5">
    <source>
        <dbReference type="EMBL" id="RSN76185.1"/>
    </source>
</evidence>
<dbReference type="InterPro" id="IPR018191">
    <property type="entry name" value="4-OT"/>
</dbReference>
<dbReference type="NCBIfam" id="TIGR00013">
    <property type="entry name" value="taut"/>
    <property type="match status" value="1"/>
</dbReference>
<dbReference type="EMBL" id="RXII01000102">
    <property type="protein sequence ID" value="RZN59681.1"/>
    <property type="molecule type" value="Genomic_DNA"/>
</dbReference>
<comment type="similarity">
    <text evidence="1">Belongs to the 4-oxalocrotonate tautomerase family.</text>
</comment>
<dbReference type="Proteomes" id="UP000316217">
    <property type="component" value="Unassembled WGS sequence"/>
</dbReference>